<dbReference type="Pfam" id="PF06203">
    <property type="entry name" value="CCT"/>
    <property type="match status" value="1"/>
</dbReference>
<name>A0ABP0TD55_9BRYO</name>
<keyword evidence="4" id="KW-0862">Zinc</keyword>
<dbReference type="InterPro" id="IPR010402">
    <property type="entry name" value="CCT_domain"/>
</dbReference>
<evidence type="ECO:0000256" key="3">
    <source>
        <dbReference type="ARBA" id="ARBA00022723"/>
    </source>
</evidence>
<keyword evidence="3" id="KW-0479">Metal-binding</keyword>
<feature type="compositionally biased region" description="Basic residues" evidence="8">
    <location>
        <begin position="142"/>
        <end position="157"/>
    </location>
</feature>
<evidence type="ECO:0000256" key="8">
    <source>
        <dbReference type="SAM" id="MobiDB-lite"/>
    </source>
</evidence>
<protein>
    <submittedName>
        <fullName evidence="11">Uncharacterized protein</fullName>
    </submittedName>
</protein>
<dbReference type="PANTHER" id="PTHR31874:SF1">
    <property type="entry name" value="ZINC FINGER PROTEIN CONSTANS-LIKE 6"/>
    <property type="match status" value="1"/>
</dbReference>
<dbReference type="Pfam" id="PF00643">
    <property type="entry name" value="zf-B_box"/>
    <property type="match status" value="1"/>
</dbReference>
<dbReference type="InterPro" id="IPR052453">
    <property type="entry name" value="CONSTANS-like_ZF"/>
</dbReference>
<dbReference type="PROSITE" id="PS50119">
    <property type="entry name" value="ZF_BBOX"/>
    <property type="match status" value="1"/>
</dbReference>
<evidence type="ECO:0000256" key="2">
    <source>
        <dbReference type="ARBA" id="ARBA00010024"/>
    </source>
</evidence>
<evidence type="ECO:0000256" key="7">
    <source>
        <dbReference type="PROSITE-ProRule" id="PRU00357"/>
    </source>
</evidence>
<organism evidence="11 12">
    <name type="scientific">Sphagnum troendelagicum</name>
    <dbReference type="NCBI Taxonomy" id="128251"/>
    <lineage>
        <taxon>Eukaryota</taxon>
        <taxon>Viridiplantae</taxon>
        <taxon>Streptophyta</taxon>
        <taxon>Embryophyta</taxon>
        <taxon>Bryophyta</taxon>
        <taxon>Sphagnophytina</taxon>
        <taxon>Sphagnopsida</taxon>
        <taxon>Sphagnales</taxon>
        <taxon>Sphagnaceae</taxon>
        <taxon>Sphagnum</taxon>
    </lineage>
</organism>
<sequence length="542" mass="59553">MATTKKKKKTIMMSSNVQTTAMAIAGRAARACDVCGIQRARWYCAADEAYLCGKCDTAVHAANILALRHDRVRLASHGAPFPKPFKQSSSSHVSSQQQYSKMNDSVVDGASASGSPTAVLITDQNLQQQDFPLAQDHQLPPSRKRSRRTRPHPHHLRNLTATGQGEGRRPRYKIQKSIEDESGMVQVKIESISDFCRVSDLDFMRNDDDEEASKKRFKEGGGGGAHEVPAFNTVQNRKSSEISPGCAPGFSEAHSASADSFLPYFKGKAAQAYAQEDDLHSCDDDADQFLVPDCFDNCCLDSGVEIRCDVDGTISLVEDASAVKEEEENKAARQSSEISRGCAPGFSEAASTTTKIEKIHERPPHPSLLPSAKFLAGSVVKLEQSAAASSGTSSERAKKEEAQEMLLRCSLQALSEEGQVRQVPCLRLDYEDVLNAWSDREAFCWMDPQGRADRLLNADDGSTAAAADGRRMEEVIGVVPVPNVRAGDHPGEAAAGKQARVLRYKEKRRTRLFSKTIRYEVRKLNAERRPRIKGRFVKTANY</sequence>
<dbReference type="CDD" id="cd19821">
    <property type="entry name" value="Bbox1_BBX-like"/>
    <property type="match status" value="1"/>
</dbReference>
<evidence type="ECO:0000259" key="9">
    <source>
        <dbReference type="PROSITE" id="PS50119"/>
    </source>
</evidence>
<dbReference type="EMBL" id="OZ019902">
    <property type="protein sequence ID" value="CAK9193636.1"/>
    <property type="molecule type" value="Genomic_DNA"/>
</dbReference>
<keyword evidence="12" id="KW-1185">Reference proteome</keyword>
<feature type="region of interest" description="Disordered" evidence="8">
    <location>
        <begin position="132"/>
        <end position="171"/>
    </location>
</feature>
<feature type="domain" description="CCT" evidence="10">
    <location>
        <begin position="497"/>
        <end position="539"/>
    </location>
</feature>
<keyword evidence="5 7" id="KW-0539">Nucleus</keyword>
<dbReference type="InterPro" id="IPR000315">
    <property type="entry name" value="Znf_B-box"/>
</dbReference>
<keyword evidence="6" id="KW-0863">Zinc-finger</keyword>
<evidence type="ECO:0000256" key="1">
    <source>
        <dbReference type="ARBA" id="ARBA00004123"/>
    </source>
</evidence>
<feature type="region of interest" description="Disordered" evidence="8">
    <location>
        <begin position="78"/>
        <end position="113"/>
    </location>
</feature>
<accession>A0ABP0TD55</accession>
<comment type="subcellular location">
    <subcellularLocation>
        <location evidence="1 7">Nucleus</location>
    </subcellularLocation>
</comment>
<gene>
    <name evidence="11" type="ORF">CSSPTR1EN2_LOCUS2125</name>
</gene>
<feature type="region of interest" description="Disordered" evidence="8">
    <location>
        <begin position="209"/>
        <end position="229"/>
    </location>
</feature>
<evidence type="ECO:0000313" key="11">
    <source>
        <dbReference type="EMBL" id="CAK9193636.1"/>
    </source>
</evidence>
<dbReference type="PROSITE" id="PS51017">
    <property type="entry name" value="CCT"/>
    <property type="match status" value="1"/>
</dbReference>
<dbReference type="SMART" id="SM00336">
    <property type="entry name" value="BBOX"/>
    <property type="match status" value="1"/>
</dbReference>
<evidence type="ECO:0000256" key="6">
    <source>
        <dbReference type="PROSITE-ProRule" id="PRU00024"/>
    </source>
</evidence>
<dbReference type="PANTHER" id="PTHR31874">
    <property type="entry name" value="CCT MOTIF FAMILY PROTEIN, EXPRESSED"/>
    <property type="match status" value="1"/>
</dbReference>
<reference evidence="11" key="1">
    <citation type="submission" date="2024-02" db="EMBL/GenBank/DDBJ databases">
        <authorList>
            <consortium name="ELIXIR-Norway"/>
            <consortium name="Elixir Norway"/>
        </authorList>
    </citation>
    <scope>NUCLEOTIDE SEQUENCE</scope>
</reference>
<feature type="domain" description="B box-type" evidence="9">
    <location>
        <begin position="27"/>
        <end position="74"/>
    </location>
</feature>
<evidence type="ECO:0000256" key="5">
    <source>
        <dbReference type="ARBA" id="ARBA00023242"/>
    </source>
</evidence>
<dbReference type="Proteomes" id="UP001497512">
    <property type="component" value="Chromosome 10"/>
</dbReference>
<comment type="similarity">
    <text evidence="2">Belongs to the CONSTANS family.</text>
</comment>
<dbReference type="InterPro" id="IPR049808">
    <property type="entry name" value="CONSTANS-like_Bbox1"/>
</dbReference>
<proteinExistence type="inferred from homology"/>
<evidence type="ECO:0000259" key="10">
    <source>
        <dbReference type="PROSITE" id="PS51017"/>
    </source>
</evidence>
<evidence type="ECO:0000313" key="12">
    <source>
        <dbReference type="Proteomes" id="UP001497512"/>
    </source>
</evidence>
<feature type="compositionally biased region" description="Low complexity" evidence="8">
    <location>
        <begin position="88"/>
        <end position="100"/>
    </location>
</feature>
<evidence type="ECO:0000256" key="4">
    <source>
        <dbReference type="ARBA" id="ARBA00022833"/>
    </source>
</evidence>